<sequence length="96" mass="10996">MKIFASMVLLFFVFFLVAPTIAVCMENDKENTSLCGNSSSTSFEELKHDIKYYTFNTFIEIPFLVLKKGSGLIIFENLSKHDLNYASIFIPPPNRF</sequence>
<protein>
    <submittedName>
        <fullName evidence="1">Uncharacterized protein</fullName>
    </submittedName>
</protein>
<proteinExistence type="predicted"/>
<accession>A0A3E0EU89</accession>
<comment type="caution">
    <text evidence="1">The sequence shown here is derived from an EMBL/GenBank/DDBJ whole genome shotgun (WGS) entry which is preliminary data.</text>
</comment>
<reference evidence="1 2" key="1">
    <citation type="submission" date="2018-08" db="EMBL/GenBank/DDBJ databases">
        <title>Genomic Encyclopedia of Archaeal and Bacterial Type Strains, Phase II (KMG-II): from individual species to whole genera.</title>
        <authorList>
            <person name="Goeker M."/>
        </authorList>
    </citation>
    <scope>NUCLEOTIDE SEQUENCE [LARGE SCALE GENOMIC DNA]</scope>
    <source>
        <strain evidence="1 2">DSM 100880</strain>
    </source>
</reference>
<dbReference type="Proteomes" id="UP000257136">
    <property type="component" value="Unassembled WGS sequence"/>
</dbReference>
<evidence type="ECO:0000313" key="1">
    <source>
        <dbReference type="EMBL" id="REH01726.1"/>
    </source>
</evidence>
<gene>
    <name evidence="1" type="ORF">C8P67_101207</name>
</gene>
<name>A0A3E0EU89_9FLAO</name>
<dbReference type="AlphaFoldDB" id="A0A3E0EU89"/>
<dbReference type="EMBL" id="QUNI01000001">
    <property type="protein sequence ID" value="REH01726.1"/>
    <property type="molecule type" value="Genomic_DNA"/>
</dbReference>
<organism evidence="1 2">
    <name type="scientific">Flavobacterium aquicola</name>
    <dbReference type="NCBI Taxonomy" id="1682742"/>
    <lineage>
        <taxon>Bacteria</taxon>
        <taxon>Pseudomonadati</taxon>
        <taxon>Bacteroidota</taxon>
        <taxon>Flavobacteriia</taxon>
        <taxon>Flavobacteriales</taxon>
        <taxon>Flavobacteriaceae</taxon>
        <taxon>Flavobacterium</taxon>
    </lineage>
</organism>
<keyword evidence="2" id="KW-1185">Reference proteome</keyword>
<evidence type="ECO:0000313" key="2">
    <source>
        <dbReference type="Proteomes" id="UP000257136"/>
    </source>
</evidence>